<dbReference type="Proteomes" id="UP001629288">
    <property type="component" value="Unassembled WGS sequence"/>
</dbReference>
<evidence type="ECO:0000256" key="2">
    <source>
        <dbReference type="ARBA" id="ARBA00022692"/>
    </source>
</evidence>
<gene>
    <name evidence="7" type="ORF">PQR00_33045</name>
</gene>
<dbReference type="PANTHER" id="PTHR11662">
    <property type="entry name" value="SOLUTE CARRIER FAMILY 17"/>
    <property type="match status" value="1"/>
</dbReference>
<comment type="caution">
    <text evidence="7">The sequence shown here is derived from an EMBL/GenBank/DDBJ whole genome shotgun (WGS) entry which is preliminary data.</text>
</comment>
<evidence type="ECO:0000256" key="5">
    <source>
        <dbReference type="SAM" id="Phobius"/>
    </source>
</evidence>
<dbReference type="InterPro" id="IPR011701">
    <property type="entry name" value="MFS"/>
</dbReference>
<feature type="transmembrane region" description="Helical" evidence="5">
    <location>
        <begin position="48"/>
        <end position="69"/>
    </location>
</feature>
<feature type="transmembrane region" description="Helical" evidence="5">
    <location>
        <begin position="345"/>
        <end position="366"/>
    </location>
</feature>
<evidence type="ECO:0000259" key="6">
    <source>
        <dbReference type="PROSITE" id="PS50850"/>
    </source>
</evidence>
<feature type="transmembrane region" description="Helical" evidence="5">
    <location>
        <begin position="143"/>
        <end position="161"/>
    </location>
</feature>
<dbReference type="RefSeq" id="WP_408131689.1">
    <property type="nucleotide sequence ID" value="NZ_JAQQDP010000020.1"/>
</dbReference>
<evidence type="ECO:0000313" key="8">
    <source>
        <dbReference type="Proteomes" id="UP001629288"/>
    </source>
</evidence>
<dbReference type="PROSITE" id="PS50850">
    <property type="entry name" value="MFS"/>
    <property type="match status" value="1"/>
</dbReference>
<feature type="transmembrane region" description="Helical" evidence="5">
    <location>
        <begin position="372"/>
        <end position="393"/>
    </location>
</feature>
<organism evidence="7 8">
    <name type="scientific">Paraburkholderia strydomiana</name>
    <dbReference type="NCBI Taxonomy" id="1245417"/>
    <lineage>
        <taxon>Bacteria</taxon>
        <taxon>Pseudomonadati</taxon>
        <taxon>Pseudomonadota</taxon>
        <taxon>Betaproteobacteria</taxon>
        <taxon>Burkholderiales</taxon>
        <taxon>Burkholderiaceae</taxon>
        <taxon>Paraburkholderia</taxon>
    </lineage>
</organism>
<feature type="transmembrane region" description="Helical" evidence="5">
    <location>
        <begin position="76"/>
        <end position="96"/>
    </location>
</feature>
<dbReference type="InterPro" id="IPR020846">
    <property type="entry name" value="MFS_dom"/>
</dbReference>
<comment type="subcellular location">
    <subcellularLocation>
        <location evidence="1">Membrane</location>
        <topology evidence="1">Multi-pass membrane protein</topology>
    </subcellularLocation>
</comment>
<evidence type="ECO:0000313" key="7">
    <source>
        <dbReference type="EMBL" id="MFM0448421.1"/>
    </source>
</evidence>
<sequence>MGSRNWRKVALIAVIFVAWVVAYADRIVMSTAVIPIAQEFRLNDQERGYVLGAFYFTYAFMQLGGGWLADRHGAKRVLTACIVMWSVFTALTGMSWSFTSLLVIRLLFGIGEGGFAPANAVAIAENFEKRERGRVQSLMSSTVFLGNAAGSIFVATVIAAYGWRWTFPALGVCGVMVAAAFVFMLEPRERMHVERDSSGTQKRAQYMQLLRNPLTWRVGLIWFCSSTLFLGLQSWMPSYLLKLRGIDIQHIGVASMIPYIVAFFGTNAVGHVIDKAGAQRSRPLMACGALLCALFLTLMMTTSSLPLLVLYWTLCIGAFTMVYATVFTVPLKYFPNEHVGSATGLINFGGQMAGFIAPVIMGHLIGAFNGSYVGAFLYLVLSAAIASAIACTLKTPRANEERAPAALANP</sequence>
<feature type="transmembrane region" description="Helical" evidence="5">
    <location>
        <begin position="214"/>
        <end position="236"/>
    </location>
</feature>
<dbReference type="Gene3D" id="1.20.1250.20">
    <property type="entry name" value="MFS general substrate transporter like domains"/>
    <property type="match status" value="2"/>
</dbReference>
<proteinExistence type="predicted"/>
<protein>
    <submittedName>
        <fullName evidence="7">MFS transporter</fullName>
    </submittedName>
</protein>
<evidence type="ECO:0000256" key="1">
    <source>
        <dbReference type="ARBA" id="ARBA00004141"/>
    </source>
</evidence>
<feature type="domain" description="Major facilitator superfamily (MFS) profile" evidence="6">
    <location>
        <begin position="11"/>
        <end position="399"/>
    </location>
</feature>
<reference evidence="7 8" key="1">
    <citation type="journal article" date="2024" name="Chem. Sci.">
        <title>Discovery of megapolipeptins by genome mining of a Burkholderiales bacteria collection.</title>
        <authorList>
            <person name="Paulo B.S."/>
            <person name="Recchia M.J.J."/>
            <person name="Lee S."/>
            <person name="Fergusson C.H."/>
            <person name="Romanowski S.B."/>
            <person name="Hernandez A."/>
            <person name="Krull N."/>
            <person name="Liu D.Y."/>
            <person name="Cavanagh H."/>
            <person name="Bos A."/>
            <person name="Gray C.A."/>
            <person name="Murphy B.T."/>
            <person name="Linington R.G."/>
            <person name="Eustaquio A.S."/>
        </authorList>
    </citation>
    <scope>NUCLEOTIDE SEQUENCE [LARGE SCALE GENOMIC DNA]</scope>
    <source>
        <strain evidence="7 8">RL17-379-BIB-C</strain>
    </source>
</reference>
<evidence type="ECO:0000256" key="3">
    <source>
        <dbReference type="ARBA" id="ARBA00022989"/>
    </source>
</evidence>
<dbReference type="EMBL" id="JAQQDH010000020">
    <property type="protein sequence ID" value="MFM0448421.1"/>
    <property type="molecule type" value="Genomic_DNA"/>
</dbReference>
<keyword evidence="4 5" id="KW-0472">Membrane</keyword>
<dbReference type="PANTHER" id="PTHR11662:SF399">
    <property type="entry name" value="FI19708P1-RELATED"/>
    <property type="match status" value="1"/>
</dbReference>
<dbReference type="SUPFAM" id="SSF103473">
    <property type="entry name" value="MFS general substrate transporter"/>
    <property type="match status" value="1"/>
</dbReference>
<dbReference type="Pfam" id="PF07690">
    <property type="entry name" value="MFS_1"/>
    <property type="match status" value="1"/>
</dbReference>
<feature type="transmembrane region" description="Helical" evidence="5">
    <location>
        <begin position="248"/>
        <end position="272"/>
    </location>
</feature>
<keyword evidence="3 5" id="KW-1133">Transmembrane helix</keyword>
<keyword evidence="2 5" id="KW-0812">Transmembrane</keyword>
<feature type="transmembrane region" description="Helical" evidence="5">
    <location>
        <begin position="309"/>
        <end position="333"/>
    </location>
</feature>
<feature type="transmembrane region" description="Helical" evidence="5">
    <location>
        <begin position="102"/>
        <end position="122"/>
    </location>
</feature>
<accession>A0ABW9CBJ5</accession>
<evidence type="ECO:0000256" key="4">
    <source>
        <dbReference type="ARBA" id="ARBA00023136"/>
    </source>
</evidence>
<feature type="transmembrane region" description="Helical" evidence="5">
    <location>
        <begin position="167"/>
        <end position="185"/>
    </location>
</feature>
<dbReference type="CDD" id="cd17319">
    <property type="entry name" value="MFS_ExuT_GudP_like"/>
    <property type="match status" value="1"/>
</dbReference>
<dbReference type="InterPro" id="IPR036259">
    <property type="entry name" value="MFS_trans_sf"/>
</dbReference>
<dbReference type="InterPro" id="IPR050382">
    <property type="entry name" value="MFS_Na/Anion_cotransporter"/>
</dbReference>
<keyword evidence="8" id="KW-1185">Reference proteome</keyword>
<feature type="transmembrane region" description="Helical" evidence="5">
    <location>
        <begin position="284"/>
        <end position="303"/>
    </location>
</feature>
<name>A0ABW9CBJ5_9BURK</name>